<dbReference type="Gene3D" id="1.20.1170.10">
    <property type="match status" value="1"/>
</dbReference>
<dbReference type="RefSeq" id="WP_105777010.1">
    <property type="nucleotide sequence ID" value="NZ_CAJHEA010000008.1"/>
</dbReference>
<feature type="coiled-coil region" evidence="1">
    <location>
        <begin position="25"/>
        <end position="62"/>
    </location>
</feature>
<keyword evidence="1" id="KW-0175">Coiled coil</keyword>
<sequence>MPDNDEVNQLRSEIRDSLTQLGSGISEIRAALTAFIERITRLEENSKRIPQIEKRVDDLDKKLEPIRDEVVSATNAARWANKLAKWIMPSVFTGAAAIGAMYIRDHINQQLQPVVAEMHDIQSKQQSQINELDIQVRSAQQQQRSAGVDSRRDRY</sequence>
<dbReference type="AlphaFoldDB" id="A0AB37ATS7"/>
<dbReference type="Proteomes" id="UP000237811">
    <property type="component" value="Unassembled WGS sequence"/>
</dbReference>
<evidence type="ECO:0000313" key="2">
    <source>
        <dbReference type="EMBL" id="PRE48605.1"/>
    </source>
</evidence>
<organism evidence="2 3">
    <name type="scientific">Burkholderia multivorans</name>
    <dbReference type="NCBI Taxonomy" id="87883"/>
    <lineage>
        <taxon>Bacteria</taxon>
        <taxon>Pseudomonadati</taxon>
        <taxon>Pseudomonadota</taxon>
        <taxon>Betaproteobacteria</taxon>
        <taxon>Burkholderiales</taxon>
        <taxon>Burkholderiaceae</taxon>
        <taxon>Burkholderia</taxon>
        <taxon>Burkholderia cepacia complex</taxon>
    </lineage>
</organism>
<name>A0AB37ATS7_9BURK</name>
<accession>A0AB37ATS7</accession>
<proteinExistence type="predicted"/>
<evidence type="ECO:0008006" key="4">
    <source>
        <dbReference type="Google" id="ProtNLM"/>
    </source>
</evidence>
<gene>
    <name evidence="2" type="ORF">C6P99_14005</name>
</gene>
<comment type="caution">
    <text evidence="2">The sequence shown here is derived from an EMBL/GenBank/DDBJ whole genome shotgun (WGS) entry which is preliminary data.</text>
</comment>
<protein>
    <recommendedName>
        <fullName evidence="4">DUF3618 domain-containing protein</fullName>
    </recommendedName>
</protein>
<evidence type="ECO:0000313" key="3">
    <source>
        <dbReference type="Proteomes" id="UP000237811"/>
    </source>
</evidence>
<reference evidence="2 3" key="1">
    <citation type="submission" date="2018-03" db="EMBL/GenBank/DDBJ databases">
        <authorList>
            <person name="Nguyen K."/>
            <person name="Fouts D."/>
            <person name="Sutton G."/>
        </authorList>
    </citation>
    <scope>NUCLEOTIDE SEQUENCE [LARGE SCALE GENOMIC DNA]</scope>
    <source>
        <strain evidence="2 3">AU14328</strain>
    </source>
</reference>
<evidence type="ECO:0000256" key="1">
    <source>
        <dbReference type="SAM" id="Coils"/>
    </source>
</evidence>
<dbReference type="EMBL" id="PVFR01000041">
    <property type="protein sequence ID" value="PRE48605.1"/>
    <property type="molecule type" value="Genomic_DNA"/>
</dbReference>